<name>A0A0F8W2F6_9ZZZZ</name>
<protein>
    <recommendedName>
        <fullName evidence="1">Solute-binding protein family 5 domain-containing protein</fullName>
    </recommendedName>
</protein>
<feature type="domain" description="Solute-binding protein family 5" evidence="1">
    <location>
        <begin position="17"/>
        <end position="268"/>
    </location>
</feature>
<dbReference type="InterPro" id="IPR039424">
    <property type="entry name" value="SBP_5"/>
</dbReference>
<accession>A0A0F8W2F6</accession>
<evidence type="ECO:0000259" key="1">
    <source>
        <dbReference type="Pfam" id="PF00496"/>
    </source>
</evidence>
<proteinExistence type="predicted"/>
<feature type="non-terminal residue" evidence="2">
    <location>
        <position position="341"/>
    </location>
</feature>
<comment type="caution">
    <text evidence="2">The sequence shown here is derived from an EMBL/GenBank/DDBJ whole genome shotgun (WGS) entry which is preliminary data.</text>
</comment>
<dbReference type="Pfam" id="PF00496">
    <property type="entry name" value="SBP_bac_5"/>
    <property type="match status" value="1"/>
</dbReference>
<evidence type="ECO:0000313" key="2">
    <source>
        <dbReference type="EMBL" id="KKK50793.1"/>
    </source>
</evidence>
<dbReference type="AlphaFoldDB" id="A0A0F8W2F6"/>
<reference evidence="2" key="1">
    <citation type="journal article" date="2015" name="Nature">
        <title>Complex archaea that bridge the gap between prokaryotes and eukaryotes.</title>
        <authorList>
            <person name="Spang A."/>
            <person name="Saw J.H."/>
            <person name="Jorgensen S.L."/>
            <person name="Zaremba-Niedzwiedzka K."/>
            <person name="Martijn J."/>
            <person name="Lind A.E."/>
            <person name="van Eijk R."/>
            <person name="Schleper C."/>
            <person name="Guy L."/>
            <person name="Ettema T.J."/>
        </authorList>
    </citation>
    <scope>NUCLEOTIDE SEQUENCE</scope>
</reference>
<gene>
    <name evidence="2" type="ORF">LCGC14_3121470</name>
</gene>
<dbReference type="Gene3D" id="3.10.105.10">
    <property type="entry name" value="Dipeptide-binding Protein, Domain 3"/>
    <property type="match status" value="1"/>
</dbReference>
<sequence>NDKSTYFGGRGKVVLKAWMLEQYVPGQKFILVRNPYYWKVDPEGNQLPYIDKVDVREVEDRQSVALGNVSGEFDVDGMWVGAQHLSLFLEEKDKPGRDYDVGYGAVPGMVIYFNYDTKDATSRKIMRNVDFRRAFSMAINREEINEVLYSGLLDPSAGVFSKYSPYHVEETYRAYAEYDPEKAKQLLDKAGMKDSDGDGVRELPSGEDVKLVIDVSEHDLYTPSVEMLVEYLADIGVKMVMNVQHQNLIEERWEEGNYELLVWDLEGIDDPVGALQIWVPVSKGVPFYHQSAYDKGGFSKEYDEFSELLLKAKTIPYDERVAAVKKANRIMAENVFVAYVG</sequence>
<dbReference type="PANTHER" id="PTHR30290:SF62">
    <property type="entry name" value="OLIGOPEPTIDE ABC TRANSPORTER, PERIPLASMIC OLIGOPEPTIDE-BINDING PROTEIN"/>
    <property type="match status" value="1"/>
</dbReference>
<dbReference type="PANTHER" id="PTHR30290">
    <property type="entry name" value="PERIPLASMIC BINDING COMPONENT OF ABC TRANSPORTER"/>
    <property type="match status" value="1"/>
</dbReference>
<organism evidence="2">
    <name type="scientific">marine sediment metagenome</name>
    <dbReference type="NCBI Taxonomy" id="412755"/>
    <lineage>
        <taxon>unclassified sequences</taxon>
        <taxon>metagenomes</taxon>
        <taxon>ecological metagenomes</taxon>
    </lineage>
</organism>
<dbReference type="SUPFAM" id="SSF53850">
    <property type="entry name" value="Periplasmic binding protein-like II"/>
    <property type="match status" value="1"/>
</dbReference>
<dbReference type="GO" id="GO:0015833">
    <property type="term" value="P:peptide transport"/>
    <property type="evidence" value="ECO:0007669"/>
    <property type="project" value="TreeGrafter"/>
</dbReference>
<dbReference type="EMBL" id="LAZR01067840">
    <property type="protein sequence ID" value="KKK50793.1"/>
    <property type="molecule type" value="Genomic_DNA"/>
</dbReference>
<dbReference type="Gene3D" id="3.40.190.10">
    <property type="entry name" value="Periplasmic binding protein-like II"/>
    <property type="match status" value="1"/>
</dbReference>
<feature type="non-terminal residue" evidence="2">
    <location>
        <position position="1"/>
    </location>
</feature>
<dbReference type="GO" id="GO:1904680">
    <property type="term" value="F:peptide transmembrane transporter activity"/>
    <property type="evidence" value="ECO:0007669"/>
    <property type="project" value="TreeGrafter"/>
</dbReference>
<dbReference type="InterPro" id="IPR000914">
    <property type="entry name" value="SBP_5_dom"/>
</dbReference>